<evidence type="ECO:0000313" key="3">
    <source>
        <dbReference type="Proteomes" id="UP001162060"/>
    </source>
</evidence>
<feature type="compositionally biased region" description="Basic and acidic residues" evidence="1">
    <location>
        <begin position="420"/>
        <end position="432"/>
    </location>
</feature>
<accession>A0AAV1ULZ9</accession>
<organism evidence="2 3">
    <name type="scientific">Peronospora matthiolae</name>
    <dbReference type="NCBI Taxonomy" id="2874970"/>
    <lineage>
        <taxon>Eukaryota</taxon>
        <taxon>Sar</taxon>
        <taxon>Stramenopiles</taxon>
        <taxon>Oomycota</taxon>
        <taxon>Peronosporomycetes</taxon>
        <taxon>Peronosporales</taxon>
        <taxon>Peronosporaceae</taxon>
        <taxon>Peronospora</taxon>
    </lineage>
</organism>
<evidence type="ECO:0000313" key="2">
    <source>
        <dbReference type="EMBL" id="CAK7934728.1"/>
    </source>
</evidence>
<sequence>MQRAPSAGLFCRLVPPMGAKVHGVVISGQRWEEQMLTTDVIHDRQRAVQQGTNRADFTFRRLPKHPATLKISCYAQNILPCSARDFNSINYGDRIDSVRSAITEPRDATKPTTAGSMGAGPSLGKFLKSMDDHDLAELVQSAYTLEPDRMEKIFALAKSRYNEGQQQQQQQADDVDAAAPLAVPAVSLSPPQPELPPPAATIVSEMVVPDSSIVASPMKTLSPSCDVIDAVTAMPTTDAVPEANDNTLELGGVKDPMNALWTFEGHPLRELQAANKNRQRIRHRGLLPTDRPDTNVGETDLSTGVIEQTPCEVDAEEYPVMYGSCGRGKRYGRCSVCYFRGLRCNTAHYCACCQRSVCIRPRKYPGEEHHKICWNVLHMDKDMIQRVEKKKKRKLQALIGVETTAMPMAVSRVKAIVEAEGEKTESDTENSHRQNGGVDESGDSPDRGPSIPTVVADVSGAVNL</sequence>
<dbReference type="AlphaFoldDB" id="A0AAV1ULZ9"/>
<name>A0AAV1ULZ9_9STRA</name>
<reference evidence="2" key="1">
    <citation type="submission" date="2024-01" db="EMBL/GenBank/DDBJ databases">
        <authorList>
            <person name="Webb A."/>
        </authorList>
    </citation>
    <scope>NUCLEOTIDE SEQUENCE</scope>
    <source>
        <strain evidence="2">Pm1</strain>
    </source>
</reference>
<dbReference type="Proteomes" id="UP001162060">
    <property type="component" value="Unassembled WGS sequence"/>
</dbReference>
<evidence type="ECO:0008006" key="4">
    <source>
        <dbReference type="Google" id="ProtNLM"/>
    </source>
</evidence>
<protein>
    <recommendedName>
        <fullName evidence="4">HIT-type domain-containing protein</fullName>
    </recommendedName>
</protein>
<proteinExistence type="predicted"/>
<dbReference type="EMBL" id="CAKLBY020000217">
    <property type="protein sequence ID" value="CAK7934728.1"/>
    <property type="molecule type" value="Genomic_DNA"/>
</dbReference>
<feature type="region of interest" description="Disordered" evidence="1">
    <location>
        <begin position="420"/>
        <end position="464"/>
    </location>
</feature>
<comment type="caution">
    <text evidence="2">The sequence shown here is derived from an EMBL/GenBank/DDBJ whole genome shotgun (WGS) entry which is preliminary data.</text>
</comment>
<gene>
    <name evidence="2" type="ORF">PM001_LOCUS19878</name>
</gene>
<evidence type="ECO:0000256" key="1">
    <source>
        <dbReference type="SAM" id="MobiDB-lite"/>
    </source>
</evidence>